<dbReference type="Pfam" id="PF08327">
    <property type="entry name" value="AHSA1"/>
    <property type="match status" value="1"/>
</dbReference>
<dbReference type="InterPro" id="IPR023393">
    <property type="entry name" value="START-like_dom_sf"/>
</dbReference>
<accession>A0A7Y6A0E1</accession>
<comment type="caution">
    <text evidence="3">The sequence shown here is derived from an EMBL/GenBank/DDBJ whole genome shotgun (WGS) entry which is preliminary data.</text>
</comment>
<dbReference type="Gene3D" id="3.30.530.20">
    <property type="match status" value="1"/>
</dbReference>
<gene>
    <name evidence="3" type="ORF">HP550_03465</name>
</gene>
<dbReference type="SUPFAM" id="SSF55961">
    <property type="entry name" value="Bet v1-like"/>
    <property type="match status" value="1"/>
</dbReference>
<dbReference type="Proteomes" id="UP000565724">
    <property type="component" value="Unassembled WGS sequence"/>
</dbReference>
<evidence type="ECO:0000313" key="3">
    <source>
        <dbReference type="EMBL" id="NUU16307.1"/>
    </source>
</evidence>
<protein>
    <submittedName>
        <fullName evidence="3">SRPBCC family protein</fullName>
    </submittedName>
</protein>
<evidence type="ECO:0000259" key="2">
    <source>
        <dbReference type="Pfam" id="PF08327"/>
    </source>
</evidence>
<evidence type="ECO:0000313" key="4">
    <source>
        <dbReference type="Proteomes" id="UP000565724"/>
    </source>
</evidence>
<keyword evidence="4" id="KW-1185">Reference proteome</keyword>
<dbReference type="AlphaFoldDB" id="A0A7Y6A0E1"/>
<organism evidence="3 4">
    <name type="scientific">Cellulomonas humilata</name>
    <dbReference type="NCBI Taxonomy" id="144055"/>
    <lineage>
        <taxon>Bacteria</taxon>
        <taxon>Bacillati</taxon>
        <taxon>Actinomycetota</taxon>
        <taxon>Actinomycetes</taxon>
        <taxon>Micrococcales</taxon>
        <taxon>Cellulomonadaceae</taxon>
        <taxon>Cellulomonas</taxon>
    </lineage>
</organism>
<dbReference type="EMBL" id="JABMCI010000044">
    <property type="protein sequence ID" value="NUU16307.1"/>
    <property type="molecule type" value="Genomic_DNA"/>
</dbReference>
<comment type="similarity">
    <text evidence="1">Belongs to the AHA1 family.</text>
</comment>
<reference evidence="3 4" key="1">
    <citation type="submission" date="2020-05" db="EMBL/GenBank/DDBJ databases">
        <title>Genome Sequencing of Type Strains.</title>
        <authorList>
            <person name="Lemaire J.F."/>
            <person name="Inderbitzin P."/>
            <person name="Gregorio O.A."/>
            <person name="Collins S.B."/>
            <person name="Wespe N."/>
            <person name="Knight-Connoni V."/>
        </authorList>
    </citation>
    <scope>NUCLEOTIDE SEQUENCE [LARGE SCALE GENOMIC DNA]</scope>
    <source>
        <strain evidence="3 4">ATCC 25174</strain>
    </source>
</reference>
<name>A0A7Y6A0E1_9CELL</name>
<dbReference type="CDD" id="cd08898">
    <property type="entry name" value="SRPBCC_CalC_Aha1-like_5"/>
    <property type="match status" value="1"/>
</dbReference>
<feature type="domain" description="Activator of Hsp90 ATPase homologue 1/2-like C-terminal" evidence="2">
    <location>
        <begin position="25"/>
        <end position="151"/>
    </location>
</feature>
<sequence length="154" mass="16861">MASVDPQATIDTERYQVTRTVHIHATPERVWDALTRDDLIAQWFGSTADLPDLRVGGAGTFGFEGYGEFPVRIEEYDEPVVFAFTWGSPGEPLRADNSTLVRFTLVADGDATLLTVVESGFDLLARDPLVAMENNRGGWTAELDELVTLLEGAA</sequence>
<evidence type="ECO:0000256" key="1">
    <source>
        <dbReference type="ARBA" id="ARBA00006817"/>
    </source>
</evidence>
<dbReference type="InterPro" id="IPR013538">
    <property type="entry name" value="ASHA1/2-like_C"/>
</dbReference>
<proteinExistence type="inferred from homology"/>
<dbReference type="RefSeq" id="WP_175346206.1">
    <property type="nucleotide sequence ID" value="NZ_JABMCI010000044.1"/>
</dbReference>